<reference evidence="2" key="1">
    <citation type="journal article" date="2014" name="Int. J. Syst. Evol. Microbiol.">
        <title>Complete genome sequence of Corynebacterium casei LMG S-19264T (=DSM 44701T), isolated from a smear-ripened cheese.</title>
        <authorList>
            <consortium name="US DOE Joint Genome Institute (JGI-PGF)"/>
            <person name="Walter F."/>
            <person name="Albersmeier A."/>
            <person name="Kalinowski J."/>
            <person name="Ruckert C."/>
        </authorList>
    </citation>
    <scope>NUCLEOTIDE SEQUENCE</scope>
    <source>
        <strain evidence="2">JCM 4714</strain>
    </source>
</reference>
<feature type="compositionally biased region" description="Basic and acidic residues" evidence="1">
    <location>
        <begin position="96"/>
        <end position="114"/>
    </location>
</feature>
<dbReference type="EMBL" id="BMVG01000009">
    <property type="protein sequence ID" value="GHE05693.1"/>
    <property type="molecule type" value="Genomic_DNA"/>
</dbReference>
<dbReference type="AlphaFoldDB" id="A0A918YIX1"/>
<name>A0A918YIX1_9ACTN</name>
<dbReference type="Proteomes" id="UP000655443">
    <property type="component" value="Unassembled WGS sequence"/>
</dbReference>
<sequence length="173" mass="18955">MTTVVSGEIGGLVTRADEFGVSVQQNRGLDFPGVHVGEQRGVHPRPLPRRLPVLGGREQRRPLPPREGLLHDVAQDVVAAVAVDHDECVDARAAQRRRDVRDHRVQGHGGDADGSRPGGVLVRAGDRHRWKEVHRVRGGDLPRHGAGDERVGHQRKERTVLFETADGKDGDLC</sequence>
<protein>
    <submittedName>
        <fullName evidence="2">Uncharacterized protein</fullName>
    </submittedName>
</protein>
<evidence type="ECO:0000256" key="1">
    <source>
        <dbReference type="SAM" id="MobiDB-lite"/>
    </source>
</evidence>
<evidence type="ECO:0000313" key="3">
    <source>
        <dbReference type="Proteomes" id="UP000655443"/>
    </source>
</evidence>
<proteinExistence type="predicted"/>
<reference evidence="2" key="2">
    <citation type="submission" date="2020-09" db="EMBL/GenBank/DDBJ databases">
        <authorList>
            <person name="Sun Q."/>
            <person name="Ohkuma M."/>
        </authorList>
    </citation>
    <scope>NUCLEOTIDE SEQUENCE</scope>
    <source>
        <strain evidence="2">JCM 4714</strain>
    </source>
</reference>
<gene>
    <name evidence="2" type="ORF">GCM10010339_42650</name>
</gene>
<evidence type="ECO:0000313" key="2">
    <source>
        <dbReference type="EMBL" id="GHE05693.1"/>
    </source>
</evidence>
<comment type="caution">
    <text evidence="2">The sequence shown here is derived from an EMBL/GenBank/DDBJ whole genome shotgun (WGS) entry which is preliminary data.</text>
</comment>
<feature type="region of interest" description="Disordered" evidence="1">
    <location>
        <begin position="35"/>
        <end position="65"/>
    </location>
</feature>
<accession>A0A918YIX1</accession>
<organism evidence="2 3">
    <name type="scientific">Streptomyces alanosinicus</name>
    <dbReference type="NCBI Taxonomy" id="68171"/>
    <lineage>
        <taxon>Bacteria</taxon>
        <taxon>Bacillati</taxon>
        <taxon>Actinomycetota</taxon>
        <taxon>Actinomycetes</taxon>
        <taxon>Kitasatosporales</taxon>
        <taxon>Streptomycetaceae</taxon>
        <taxon>Streptomyces</taxon>
    </lineage>
</organism>
<feature type="region of interest" description="Disordered" evidence="1">
    <location>
        <begin position="94"/>
        <end position="121"/>
    </location>
</feature>
<keyword evidence="3" id="KW-1185">Reference proteome</keyword>